<protein>
    <submittedName>
        <fullName evidence="3">Uncharacterized protein</fullName>
    </submittedName>
</protein>
<dbReference type="EMBL" id="UGOG01000001">
    <property type="protein sequence ID" value="STX62633.1"/>
    <property type="molecule type" value="Genomic_DNA"/>
</dbReference>
<dbReference type="EMBL" id="LNYN01000014">
    <property type="protein sequence ID" value="KTD35245.1"/>
    <property type="molecule type" value="Genomic_DNA"/>
</dbReference>
<evidence type="ECO:0000313" key="3">
    <source>
        <dbReference type="EMBL" id="STX62633.1"/>
    </source>
</evidence>
<evidence type="ECO:0000313" key="5">
    <source>
        <dbReference type="Proteomes" id="UP000254040"/>
    </source>
</evidence>
<dbReference type="Proteomes" id="UP000254040">
    <property type="component" value="Unassembled WGS sequence"/>
</dbReference>
<dbReference type="AlphaFoldDB" id="A0A378JVE5"/>
<evidence type="ECO:0000313" key="4">
    <source>
        <dbReference type="Proteomes" id="UP000054985"/>
    </source>
</evidence>
<dbReference type="RefSeq" id="WP_028383469.1">
    <property type="nucleotide sequence ID" value="NZ_LNYN01000014.1"/>
</dbReference>
<reference evidence="3 5" key="2">
    <citation type="submission" date="2018-06" db="EMBL/GenBank/DDBJ databases">
        <authorList>
            <consortium name="Pathogen Informatics"/>
            <person name="Doyle S."/>
        </authorList>
    </citation>
    <scope>NUCLEOTIDE SEQUENCE [LARGE SCALE GENOMIC DNA]</scope>
    <source>
        <strain evidence="3 5">NCTC12239</strain>
    </source>
</reference>
<evidence type="ECO:0000313" key="2">
    <source>
        <dbReference type="EMBL" id="KTD35245.1"/>
    </source>
</evidence>
<feature type="transmembrane region" description="Helical" evidence="1">
    <location>
        <begin position="267"/>
        <end position="287"/>
    </location>
</feature>
<evidence type="ECO:0000256" key="1">
    <source>
        <dbReference type="SAM" id="Phobius"/>
    </source>
</evidence>
<dbReference type="Proteomes" id="UP000054985">
    <property type="component" value="Unassembled WGS sequence"/>
</dbReference>
<keyword evidence="4" id="KW-1185">Reference proteome</keyword>
<keyword evidence="1" id="KW-1133">Transmembrane helix</keyword>
<name>A0A378JVE5_9GAMM</name>
<accession>A0A378JVE5</accession>
<keyword evidence="1" id="KW-0472">Membrane</keyword>
<organism evidence="3 5">
    <name type="scientific">Legionella moravica</name>
    <dbReference type="NCBI Taxonomy" id="39962"/>
    <lineage>
        <taxon>Bacteria</taxon>
        <taxon>Pseudomonadati</taxon>
        <taxon>Pseudomonadota</taxon>
        <taxon>Gammaproteobacteria</taxon>
        <taxon>Legionellales</taxon>
        <taxon>Legionellaceae</taxon>
        <taxon>Legionella</taxon>
    </lineage>
</organism>
<reference evidence="2 4" key="1">
    <citation type="submission" date="2015-11" db="EMBL/GenBank/DDBJ databases">
        <title>Genomic analysis of 38 Legionella species identifies large and diverse effector repertoires.</title>
        <authorList>
            <person name="Burstein D."/>
            <person name="Amaro F."/>
            <person name="Zusman T."/>
            <person name="Lifshitz Z."/>
            <person name="Cohen O."/>
            <person name="Gilbert J.A."/>
            <person name="Pupko T."/>
            <person name="Shuman H.A."/>
            <person name="Segal G."/>
        </authorList>
    </citation>
    <scope>NUCLEOTIDE SEQUENCE [LARGE SCALE GENOMIC DNA]</scope>
    <source>
        <strain evidence="2 4">ATCC 43877</strain>
    </source>
</reference>
<keyword evidence="1" id="KW-0812">Transmembrane</keyword>
<proteinExistence type="predicted"/>
<gene>
    <name evidence="2" type="ORF">Lmor_0692</name>
    <name evidence="3" type="ORF">NCTC12239_01570</name>
</gene>
<sequence>MLNVVSLGTCAQIYAQAHINEPLFNDMHLVKIWHNKDEPSLSHGTLPKHQYDNDNCVTFESSVPFARFCEEFSNSEYNNPDFYHMLTHNCANGARFALKLAGIDLALPWIQFGRIIETSLILRIPGVTLTPLTLFDAARRYKIQQLTNSELNSQFTSLVHQLHRHIKLEINPNRRIQTQIIVAETIQRINKRPHRLKMCTDVLDATQNLLTTDSNKAEYKNYLQLSSFFRHRIKPIPAIYIGGAVDTLTFLQMARWVLFFAGIEAEFGYIIDFIAFLLTIKGIYSLVQDIENHTDAMSQPTPLSFAMVEFVKSIPEHSLEFDEEIEGFNEGRSITEKTIHPIDSPML</sequence>